<dbReference type="AlphaFoldDB" id="A0AA87CRM3"/>
<accession>A0AA87CRM3</accession>
<gene>
    <name evidence="1" type="ORF">PROSTU_04391</name>
</gene>
<comment type="caution">
    <text evidence="1">The sequence shown here is derived from an EMBL/GenBank/DDBJ whole genome shotgun (WGS) entry which is preliminary data.</text>
</comment>
<name>A0AA87CRM3_PROST</name>
<evidence type="ECO:0000313" key="2">
    <source>
        <dbReference type="Proteomes" id="UP000004506"/>
    </source>
</evidence>
<reference evidence="1 2" key="3">
    <citation type="submission" date="2008-05" db="EMBL/GenBank/DDBJ databases">
        <authorList>
            <person name="Fulton L."/>
            <person name="Clifton S."/>
            <person name="Fulton B."/>
            <person name="Xu J."/>
            <person name="Minx P."/>
            <person name="Pepin K.H."/>
            <person name="Johnson M."/>
            <person name="Thiruvilangam P."/>
            <person name="Bhonagiri V."/>
            <person name="Nash W.E."/>
            <person name="Mardis E.R."/>
            <person name="Wilson R.K."/>
        </authorList>
    </citation>
    <scope>NUCLEOTIDE SEQUENCE [LARGE SCALE GENOMIC DNA]</scope>
    <source>
        <strain evidence="1 2">ATCC 25827</strain>
    </source>
</reference>
<dbReference type="Proteomes" id="UP000004506">
    <property type="component" value="Unassembled WGS sequence"/>
</dbReference>
<dbReference type="RefSeq" id="WP_004916380.1">
    <property type="nucleotide sequence ID" value="NZ_DS607648.1"/>
</dbReference>
<evidence type="ECO:0000313" key="1">
    <source>
        <dbReference type="EMBL" id="EDU57615.1"/>
    </source>
</evidence>
<organism evidence="1 2">
    <name type="scientific">Providencia stuartii ATCC 25827</name>
    <dbReference type="NCBI Taxonomy" id="471874"/>
    <lineage>
        <taxon>Bacteria</taxon>
        <taxon>Pseudomonadati</taxon>
        <taxon>Pseudomonadota</taxon>
        <taxon>Gammaproteobacteria</taxon>
        <taxon>Enterobacterales</taxon>
        <taxon>Morganellaceae</taxon>
        <taxon>Providencia</taxon>
    </lineage>
</organism>
<reference evidence="2" key="2">
    <citation type="submission" date="2008-04" db="EMBL/GenBank/DDBJ databases">
        <title>Draft genome sequence of Providencia stuartii(ATCC 25827).</title>
        <authorList>
            <person name="Sudarsanam P."/>
            <person name="Ley R."/>
            <person name="Guruge J."/>
            <person name="Turnbaugh P.J."/>
            <person name="Mahowald M."/>
            <person name="Liep D."/>
            <person name="Gordon J."/>
        </authorList>
    </citation>
    <scope>NUCLEOTIDE SEQUENCE [LARGE SCALE GENOMIC DNA]</scope>
    <source>
        <strain evidence="2">ATCC 25827</strain>
    </source>
</reference>
<protein>
    <submittedName>
        <fullName evidence="1">Uncharacterized protein</fullName>
    </submittedName>
</protein>
<proteinExistence type="predicted"/>
<reference evidence="2" key="1">
    <citation type="submission" date="2008-04" db="EMBL/GenBank/DDBJ databases">
        <title>Draft genome sequence of Providencia stuartii (ATCC 25827).</title>
        <authorList>
            <person name="Sudarsanam P."/>
            <person name="Ley R."/>
            <person name="Guruge J."/>
            <person name="Turnbaugh P.J."/>
            <person name="Mahowald M."/>
            <person name="Liep D."/>
            <person name="Gordon J."/>
        </authorList>
    </citation>
    <scope>NUCLEOTIDE SEQUENCE [LARGE SCALE GENOMIC DNA]</scope>
    <source>
        <strain evidence="2">ATCC 25827</strain>
    </source>
</reference>
<sequence length="73" mass="8322">MNILNRMNFTQEETFLYQKVCLNHAINLSIIEFLISESNDPDEAKKKLAGLINKNVDSRSRGAIDNDLAKLLK</sequence>
<dbReference type="EMBL" id="ABJD02000117">
    <property type="protein sequence ID" value="EDU57615.1"/>
    <property type="molecule type" value="Genomic_DNA"/>
</dbReference>